<protein>
    <submittedName>
        <fullName evidence="3">Uncharacterized protein</fullName>
    </submittedName>
</protein>
<dbReference type="Proteomes" id="UP000678513">
    <property type="component" value="Chromosome"/>
</dbReference>
<evidence type="ECO:0000313" key="3">
    <source>
        <dbReference type="EMBL" id="QUC08160.1"/>
    </source>
</evidence>
<dbReference type="RefSeq" id="WP_212323739.1">
    <property type="nucleotide sequence ID" value="NZ_AP024463.1"/>
</dbReference>
<name>A0ABX7Y5P4_9ACTN</name>
<gene>
    <name evidence="3" type="ORF">J5A65_14880</name>
</gene>
<dbReference type="EMBL" id="CP072384">
    <property type="protein sequence ID" value="QUC08160.1"/>
    <property type="molecule type" value="Genomic_DNA"/>
</dbReference>
<organism evidence="3 4">
    <name type="scientific">Arachnia rubra</name>
    <dbReference type="NCBI Taxonomy" id="1547448"/>
    <lineage>
        <taxon>Bacteria</taxon>
        <taxon>Bacillati</taxon>
        <taxon>Actinomycetota</taxon>
        <taxon>Actinomycetes</taxon>
        <taxon>Propionibacteriales</taxon>
        <taxon>Propionibacteriaceae</taxon>
        <taxon>Arachnia</taxon>
    </lineage>
</organism>
<accession>A0ABX7Y5P4</accession>
<reference evidence="3 4" key="1">
    <citation type="submission" date="2021-03" db="EMBL/GenBank/DDBJ databases">
        <title>Human Oral Microbial Genomes.</title>
        <authorList>
            <person name="Johnston C.D."/>
            <person name="Chen T."/>
            <person name="Dewhirst F.E."/>
        </authorList>
    </citation>
    <scope>NUCLEOTIDE SEQUENCE [LARGE SCALE GENOMIC DNA]</scope>
    <source>
        <strain evidence="3 4">DSMZ 100122</strain>
    </source>
</reference>
<sequence>MVAAWNVGVSDVGILVSRIFDSSRDGALVVVSPASDTNRPRIDPDLLARYLVAGTELAVLDSMTASERLSDTVDPQFQVYGGGIRVILAGAVRTDHWRRHRLFRVYPGDDAERACRQIAEFVEAHQGGGRSRQVGTSAAKPALTDDQVAALNRFRSSLDITPAAPESIAKPMKSGLTSSATPKPGVIPKPRPYRPAADTALKPADTTTATTPAESVVTGIGAAELKALLNNQTDRIANKLRRSIIDDLMLLLDTDHESLARERSRADAAEEELDQLRRRMADQEEQRGYPQVFGDPEKQLRWEVDYEWLTGTPEEERDDSLTPYVLSEGFLESMERDLLRGRAKIIQVIVDIVSGHAWDRRKTHQFIIPGRSVIQKSLPEGAVPWRTYVKRGAPGAPRLTWWQHRDGVIELAHVGHHDDLLR</sequence>
<keyword evidence="1" id="KW-0175">Coiled coil</keyword>
<feature type="region of interest" description="Disordered" evidence="2">
    <location>
        <begin position="169"/>
        <end position="189"/>
    </location>
</feature>
<evidence type="ECO:0000256" key="2">
    <source>
        <dbReference type="SAM" id="MobiDB-lite"/>
    </source>
</evidence>
<evidence type="ECO:0000313" key="4">
    <source>
        <dbReference type="Proteomes" id="UP000678513"/>
    </source>
</evidence>
<evidence type="ECO:0000256" key="1">
    <source>
        <dbReference type="SAM" id="Coils"/>
    </source>
</evidence>
<proteinExistence type="predicted"/>
<feature type="coiled-coil region" evidence="1">
    <location>
        <begin position="222"/>
        <end position="286"/>
    </location>
</feature>
<keyword evidence="4" id="KW-1185">Reference proteome</keyword>